<evidence type="ECO:0000256" key="1">
    <source>
        <dbReference type="SAM" id="MobiDB-lite"/>
    </source>
</evidence>
<gene>
    <name evidence="3" type="ORF">DES53_10465</name>
</gene>
<keyword evidence="2" id="KW-1133">Transmembrane helix</keyword>
<feature type="compositionally biased region" description="Basic and acidic residues" evidence="1">
    <location>
        <begin position="269"/>
        <end position="280"/>
    </location>
</feature>
<evidence type="ECO:0000313" key="4">
    <source>
        <dbReference type="Proteomes" id="UP000253426"/>
    </source>
</evidence>
<evidence type="ECO:0000313" key="3">
    <source>
        <dbReference type="EMBL" id="RBP44246.1"/>
    </source>
</evidence>
<keyword evidence="2" id="KW-0472">Membrane</keyword>
<organism evidence="3 4">
    <name type="scientific">Roseimicrobium gellanilyticum</name>
    <dbReference type="NCBI Taxonomy" id="748857"/>
    <lineage>
        <taxon>Bacteria</taxon>
        <taxon>Pseudomonadati</taxon>
        <taxon>Verrucomicrobiota</taxon>
        <taxon>Verrucomicrobiia</taxon>
        <taxon>Verrucomicrobiales</taxon>
        <taxon>Verrucomicrobiaceae</taxon>
        <taxon>Roseimicrobium</taxon>
    </lineage>
</organism>
<evidence type="ECO:0000256" key="2">
    <source>
        <dbReference type="SAM" id="Phobius"/>
    </source>
</evidence>
<feature type="transmembrane region" description="Helical" evidence="2">
    <location>
        <begin position="28"/>
        <end position="46"/>
    </location>
</feature>
<dbReference type="AlphaFoldDB" id="A0A366HN94"/>
<accession>A0A366HN94</accession>
<sequence length="294" mass="32414">MTGLTSTRDQAPRGSLKVHGVPWLRMKVGISLLLVAHFATMLLMVGTTEGGRYTAPPLLQKAAVPAMPYVRFLGVNSGYRFFAPDPGPATLIWARIERVDGSSEWVEYPSRTRQAWTMAYQRELYPAMLLGAQVAPSDLVVAPGRPRVTELGITYAMAFVRRLARLHGSADNRVAKVELFSVSHAIRTPQQVRSGWDAEDLRLYFPVSLGAFSPEGVPLDGVVRMGHERPGILEVAERMLRESSASGSVTQQAPDMPGALRRLLREHPELNAPGDERPLQERIGTAVMSRDVQH</sequence>
<dbReference type="EMBL" id="QNRR01000004">
    <property type="protein sequence ID" value="RBP44246.1"/>
    <property type="molecule type" value="Genomic_DNA"/>
</dbReference>
<reference evidence="3 4" key="1">
    <citation type="submission" date="2018-06" db="EMBL/GenBank/DDBJ databases">
        <title>Genomic Encyclopedia of Type Strains, Phase IV (KMG-IV): sequencing the most valuable type-strain genomes for metagenomic binning, comparative biology and taxonomic classification.</title>
        <authorList>
            <person name="Goeker M."/>
        </authorList>
    </citation>
    <scope>NUCLEOTIDE SEQUENCE [LARGE SCALE GENOMIC DNA]</scope>
    <source>
        <strain evidence="3 4">DSM 25532</strain>
    </source>
</reference>
<feature type="region of interest" description="Disordered" evidence="1">
    <location>
        <begin position="269"/>
        <end position="294"/>
    </location>
</feature>
<dbReference type="RefSeq" id="WP_113958670.1">
    <property type="nucleotide sequence ID" value="NZ_QNRR01000004.1"/>
</dbReference>
<comment type="caution">
    <text evidence="3">The sequence shown here is derived from an EMBL/GenBank/DDBJ whole genome shotgun (WGS) entry which is preliminary data.</text>
</comment>
<name>A0A366HN94_9BACT</name>
<dbReference type="Proteomes" id="UP000253426">
    <property type="component" value="Unassembled WGS sequence"/>
</dbReference>
<proteinExistence type="predicted"/>
<dbReference type="OrthoDB" id="276990at2"/>
<protein>
    <submittedName>
        <fullName evidence="3">Uncharacterized protein</fullName>
    </submittedName>
</protein>
<keyword evidence="4" id="KW-1185">Reference proteome</keyword>
<keyword evidence="2" id="KW-0812">Transmembrane</keyword>